<comment type="caution">
    <text evidence="2">The sequence shown here is derived from an EMBL/GenBank/DDBJ whole genome shotgun (WGS) entry which is preliminary data.</text>
</comment>
<organism evidence="2 3">
    <name type="scientific">Corynebacterium propinquum</name>
    <dbReference type="NCBI Taxonomy" id="43769"/>
    <lineage>
        <taxon>Bacteria</taxon>
        <taxon>Bacillati</taxon>
        <taxon>Actinomycetota</taxon>
        <taxon>Actinomycetes</taxon>
        <taxon>Mycobacteriales</taxon>
        <taxon>Corynebacteriaceae</taxon>
        <taxon>Corynebacterium</taxon>
    </lineage>
</organism>
<protein>
    <submittedName>
        <fullName evidence="2">Glutaredoxin family protein</fullName>
    </submittedName>
</protein>
<dbReference type="Proteomes" id="UP001226160">
    <property type="component" value="Unassembled WGS sequence"/>
</dbReference>
<evidence type="ECO:0000313" key="4">
    <source>
        <dbReference type="Proteomes" id="UP001243856"/>
    </source>
</evidence>
<dbReference type="SUPFAM" id="SSF52833">
    <property type="entry name" value="Thioredoxin-like"/>
    <property type="match status" value="1"/>
</dbReference>
<dbReference type="EMBL" id="JASNVP010000012">
    <property type="protein sequence ID" value="MDK4326953.1"/>
    <property type="molecule type" value="Genomic_DNA"/>
</dbReference>
<dbReference type="Gene3D" id="3.40.30.10">
    <property type="entry name" value="Glutaredoxin"/>
    <property type="match status" value="1"/>
</dbReference>
<dbReference type="InterPro" id="IPR036249">
    <property type="entry name" value="Thioredoxin-like_sf"/>
</dbReference>
<keyword evidence="4" id="KW-1185">Reference proteome</keyword>
<reference evidence="2 4" key="1">
    <citation type="submission" date="2023-05" db="EMBL/GenBank/DDBJ databases">
        <title>Metabolic capabilities are highly conserved among human nasal-associated Corynebacterium species in pangenomic analyses.</title>
        <authorList>
            <person name="Tran T.H."/>
            <person name="Roberts A.Q."/>
            <person name="Escapa I.F."/>
            <person name="Gao W."/>
            <person name="Conlan S."/>
            <person name="Kong H."/>
            <person name="Segre J.A."/>
            <person name="Kelly M.S."/>
            <person name="Lemon K.P."/>
        </authorList>
    </citation>
    <scope>NUCLEOTIDE SEQUENCE</scope>
    <source>
        <strain evidence="2">KPL2654</strain>
        <strain evidence="1 4">KPL2811</strain>
    </source>
</reference>
<dbReference type="AlphaFoldDB" id="A0AAP4BVX4"/>
<accession>A0AAP4BVX4</accession>
<dbReference type="InterPro" id="IPR008554">
    <property type="entry name" value="Glutaredoxin-like"/>
</dbReference>
<evidence type="ECO:0000313" key="3">
    <source>
        <dbReference type="Proteomes" id="UP001226160"/>
    </source>
</evidence>
<gene>
    <name evidence="1" type="ORF">QPX45_09930</name>
    <name evidence="2" type="ORF">QPX54_10625</name>
</gene>
<dbReference type="GeneID" id="64188016"/>
<sequence length="72" mass="7915">MVRTNCGSCVRVRDQIAPIVAAAGASFVVRNVDDDAELAMEFGDRVPVVVLDDEEFSCWEVDNEELQQALAE</sequence>
<evidence type="ECO:0000313" key="2">
    <source>
        <dbReference type="EMBL" id="MDK4326953.1"/>
    </source>
</evidence>
<dbReference type="EMBL" id="JASNVK010000022">
    <property type="protein sequence ID" value="MDK4301543.1"/>
    <property type="molecule type" value="Genomic_DNA"/>
</dbReference>
<dbReference type="RefSeq" id="WP_039734244.1">
    <property type="nucleotide sequence ID" value="NZ_CABIYR010000009.1"/>
</dbReference>
<name>A0AAP4BVX4_9CORY</name>
<evidence type="ECO:0000313" key="1">
    <source>
        <dbReference type="EMBL" id="MDK4301543.1"/>
    </source>
</evidence>
<dbReference type="Pfam" id="PF05768">
    <property type="entry name" value="Glrx-like"/>
    <property type="match status" value="1"/>
</dbReference>
<dbReference type="Proteomes" id="UP001243856">
    <property type="component" value="Unassembled WGS sequence"/>
</dbReference>
<proteinExistence type="predicted"/>